<dbReference type="InterPro" id="IPR029063">
    <property type="entry name" value="SAM-dependent_MTases_sf"/>
</dbReference>
<dbReference type="PRINTS" id="PR00507">
    <property type="entry name" value="N12N6MTFRASE"/>
</dbReference>
<dbReference type="Pfam" id="PF02384">
    <property type="entry name" value="N6_Mtase"/>
    <property type="match status" value="1"/>
</dbReference>
<proteinExistence type="predicted"/>
<feature type="domain" description="DNA methylase adenine-specific" evidence="1">
    <location>
        <begin position="140"/>
        <end position="241"/>
    </location>
</feature>
<evidence type="ECO:0000313" key="2">
    <source>
        <dbReference type="EMBL" id="MBB5998726.1"/>
    </source>
</evidence>
<dbReference type="EMBL" id="JACHLY010000001">
    <property type="protein sequence ID" value="MBB5998726.1"/>
    <property type="molecule type" value="Genomic_DNA"/>
</dbReference>
<dbReference type="Gene3D" id="3.40.50.150">
    <property type="entry name" value="Vaccinia Virus protein VP39"/>
    <property type="match status" value="1"/>
</dbReference>
<gene>
    <name evidence="2" type="ORF">HNR25_002477</name>
</gene>
<dbReference type="AlphaFoldDB" id="A0A841E6T5"/>
<keyword evidence="3" id="KW-1185">Reference proteome</keyword>
<evidence type="ECO:0000313" key="3">
    <source>
        <dbReference type="Proteomes" id="UP000578077"/>
    </source>
</evidence>
<reference evidence="2 3" key="1">
    <citation type="submission" date="2020-08" db="EMBL/GenBank/DDBJ databases">
        <title>Sequencing the genomes of 1000 actinobacteria strains.</title>
        <authorList>
            <person name="Klenk H.-P."/>
        </authorList>
    </citation>
    <scope>NUCLEOTIDE SEQUENCE [LARGE SCALE GENOMIC DNA]</scope>
    <source>
        <strain evidence="2 3">DSM 44593</strain>
    </source>
</reference>
<protein>
    <recommendedName>
        <fullName evidence="1">DNA methylase adenine-specific domain-containing protein</fullName>
    </recommendedName>
</protein>
<dbReference type="GO" id="GO:0008170">
    <property type="term" value="F:N-methyltransferase activity"/>
    <property type="evidence" value="ECO:0007669"/>
    <property type="project" value="InterPro"/>
</dbReference>
<dbReference type="GO" id="GO:0003677">
    <property type="term" value="F:DNA binding"/>
    <property type="evidence" value="ECO:0007669"/>
    <property type="project" value="InterPro"/>
</dbReference>
<evidence type="ECO:0000259" key="1">
    <source>
        <dbReference type="Pfam" id="PF02384"/>
    </source>
</evidence>
<organism evidence="2 3">
    <name type="scientific">Streptomonospora salina</name>
    <dbReference type="NCBI Taxonomy" id="104205"/>
    <lineage>
        <taxon>Bacteria</taxon>
        <taxon>Bacillati</taxon>
        <taxon>Actinomycetota</taxon>
        <taxon>Actinomycetes</taxon>
        <taxon>Streptosporangiales</taxon>
        <taxon>Nocardiopsidaceae</taxon>
        <taxon>Streptomonospora</taxon>
    </lineage>
</organism>
<dbReference type="SUPFAM" id="SSF53335">
    <property type="entry name" value="S-adenosyl-L-methionine-dependent methyltransferases"/>
    <property type="match status" value="1"/>
</dbReference>
<dbReference type="Proteomes" id="UP000578077">
    <property type="component" value="Unassembled WGS sequence"/>
</dbReference>
<name>A0A841E6T5_9ACTN</name>
<dbReference type="RefSeq" id="WP_184635170.1">
    <property type="nucleotide sequence ID" value="NZ_BAABKT010000041.1"/>
</dbReference>
<sequence>MQSTRTQVTAVAEAACSAWQSAFAGPDSRVPLSVVAALSLVDHGDPADVIGADDAEVAQLIGHLWSSFCRLRPDLAYRVMSLLEWSPGRRVGADEHRGAAAVARAAVDAGILDMGASGALQEEDVLGPLVSMLRPPSALQRTGTFFTPADVADLMAATTLGEGRIPAGSSIADEAAGTGGLLLAAARHLRRRGIEPATMRWAAADIDPLIAACLAVNVHRWGLGPRVLIGCADTLAHDWVEQASHERDLGLGIARNTGILAALRGFGAAA</sequence>
<dbReference type="InterPro" id="IPR003356">
    <property type="entry name" value="DNA_methylase_A-5"/>
</dbReference>
<accession>A0A841E6T5</accession>
<comment type="caution">
    <text evidence="2">The sequence shown here is derived from an EMBL/GenBank/DDBJ whole genome shotgun (WGS) entry which is preliminary data.</text>
</comment>